<keyword evidence="11" id="KW-0234">DNA repair</keyword>
<evidence type="ECO:0000256" key="1">
    <source>
        <dbReference type="ARBA" id="ARBA00001400"/>
    </source>
</evidence>
<keyword evidence="5" id="KW-0004">4Fe-4S</keyword>
<feature type="domain" description="Uracil-DNA glycosylase-like" evidence="13">
    <location>
        <begin position="123"/>
        <end position="273"/>
    </location>
</feature>
<evidence type="ECO:0000256" key="10">
    <source>
        <dbReference type="ARBA" id="ARBA00023014"/>
    </source>
</evidence>
<evidence type="ECO:0000313" key="15">
    <source>
        <dbReference type="Proteomes" id="UP000294360"/>
    </source>
</evidence>
<dbReference type="GO" id="GO:0004844">
    <property type="term" value="F:uracil DNA N-glycosylase activity"/>
    <property type="evidence" value="ECO:0007669"/>
    <property type="project" value="UniProtKB-EC"/>
</dbReference>
<keyword evidence="10" id="KW-0411">Iron-sulfur</keyword>
<evidence type="ECO:0000256" key="4">
    <source>
        <dbReference type="ARBA" id="ARBA00019403"/>
    </source>
</evidence>
<evidence type="ECO:0000256" key="5">
    <source>
        <dbReference type="ARBA" id="ARBA00022485"/>
    </source>
</evidence>
<dbReference type="SMART" id="SM00986">
    <property type="entry name" value="UDG"/>
    <property type="match status" value="1"/>
</dbReference>
<comment type="catalytic activity">
    <reaction evidence="1">
        <text>Hydrolyzes single-stranded DNA or mismatched double-stranded DNA and polynucleotides, releasing free uracil.</text>
        <dbReference type="EC" id="3.2.2.27"/>
    </reaction>
</comment>
<dbReference type="GO" id="GO:0051539">
    <property type="term" value="F:4 iron, 4 sulfur cluster binding"/>
    <property type="evidence" value="ECO:0007669"/>
    <property type="project" value="UniProtKB-KW"/>
</dbReference>
<organism evidence="14 15">
    <name type="scientific">Methylocella tundrae</name>
    <dbReference type="NCBI Taxonomy" id="227605"/>
    <lineage>
        <taxon>Bacteria</taxon>
        <taxon>Pseudomonadati</taxon>
        <taxon>Pseudomonadota</taxon>
        <taxon>Alphaproteobacteria</taxon>
        <taxon>Hyphomicrobiales</taxon>
        <taxon>Beijerinckiaceae</taxon>
        <taxon>Methylocella</taxon>
    </lineage>
</organism>
<evidence type="ECO:0000256" key="7">
    <source>
        <dbReference type="ARBA" id="ARBA00022763"/>
    </source>
</evidence>
<dbReference type="InterPro" id="IPR005122">
    <property type="entry name" value="Uracil-DNA_glycosylase-like"/>
</dbReference>
<evidence type="ECO:0000256" key="12">
    <source>
        <dbReference type="SAM" id="MobiDB-lite"/>
    </source>
</evidence>
<dbReference type="RefSeq" id="WP_134487299.1">
    <property type="nucleotide sequence ID" value="NZ_CP139089.1"/>
</dbReference>
<feature type="compositionally biased region" description="Basic and acidic residues" evidence="12">
    <location>
        <begin position="51"/>
        <end position="63"/>
    </location>
</feature>
<evidence type="ECO:0000256" key="11">
    <source>
        <dbReference type="ARBA" id="ARBA00023204"/>
    </source>
</evidence>
<evidence type="ECO:0000256" key="3">
    <source>
        <dbReference type="ARBA" id="ARBA00012030"/>
    </source>
</evidence>
<evidence type="ECO:0000256" key="8">
    <source>
        <dbReference type="ARBA" id="ARBA00022801"/>
    </source>
</evidence>
<dbReference type="PANTHER" id="PTHR33693">
    <property type="entry name" value="TYPE-5 URACIL-DNA GLYCOSYLASE"/>
    <property type="match status" value="1"/>
</dbReference>
<sequence>MDSQLTQVRNVPDGLTQLLRWYADMGVDIALDEAPHDRLAEAQASASPIAREPERVIQREEPPRQPPASATPPRAASTAAFAEEAEQDARAAAASAQTLAELREQLLRFTGCGLKTTATQLVFGDGEAGAEIMFVGEAPGADEDRQGAPFVGRAGQLLNKMLASIGLERSQVYIANIVPWRPPGNRTPTPIETAACLPFIQRQIELVGPKILVCLGAPSAQTLLGSKDGIMRLRGRWFNYAAGNATIKAIAMLHPAYLLRQPAQKKLAWQDLRLLAREIVRLRAQI</sequence>
<dbReference type="InterPro" id="IPR005273">
    <property type="entry name" value="Ura-DNA_glyco_family4"/>
</dbReference>
<evidence type="ECO:0000256" key="9">
    <source>
        <dbReference type="ARBA" id="ARBA00023004"/>
    </source>
</evidence>
<dbReference type="Pfam" id="PF03167">
    <property type="entry name" value="UDG"/>
    <property type="match status" value="1"/>
</dbReference>
<evidence type="ECO:0000256" key="6">
    <source>
        <dbReference type="ARBA" id="ARBA00022723"/>
    </source>
</evidence>
<dbReference type="GO" id="GO:0006281">
    <property type="term" value="P:DNA repair"/>
    <property type="evidence" value="ECO:0007669"/>
    <property type="project" value="UniProtKB-KW"/>
</dbReference>
<dbReference type="Proteomes" id="UP000294360">
    <property type="component" value="Chromosome"/>
</dbReference>
<gene>
    <name evidence="14" type="ORF">MTUNDRAET4_0881</name>
</gene>
<dbReference type="SMART" id="SM00987">
    <property type="entry name" value="UreE_C"/>
    <property type="match status" value="1"/>
</dbReference>
<comment type="similarity">
    <text evidence="2">Belongs to the uracil-DNA glycosylase (UDG) superfamily. Type 4 (UDGa) family.</text>
</comment>
<dbReference type="SUPFAM" id="SSF52141">
    <property type="entry name" value="Uracil-DNA glycosylase-like"/>
    <property type="match status" value="1"/>
</dbReference>
<dbReference type="AlphaFoldDB" id="A0A4U8YWQ4"/>
<protein>
    <recommendedName>
        <fullName evidence="4">Type-4 uracil-DNA glycosylase</fullName>
        <ecNumber evidence="3">3.2.2.27</ecNumber>
    </recommendedName>
</protein>
<keyword evidence="7" id="KW-0227">DNA damage</keyword>
<dbReference type="EC" id="3.2.2.27" evidence="3"/>
<dbReference type="OrthoDB" id="5290748at2"/>
<evidence type="ECO:0000259" key="13">
    <source>
        <dbReference type="SMART" id="SM00986"/>
    </source>
</evidence>
<reference evidence="14 15" key="1">
    <citation type="submission" date="2019-03" db="EMBL/GenBank/DDBJ databases">
        <authorList>
            <person name="Kox A.R. M."/>
        </authorList>
    </citation>
    <scope>NUCLEOTIDE SEQUENCE [LARGE SCALE GENOMIC DNA]</scope>
    <source>
        <strain evidence="14">MTUNDRAET4 annotated genome</strain>
    </source>
</reference>
<dbReference type="KEGG" id="mtun:MTUNDRAET4_0881"/>
<feature type="region of interest" description="Disordered" evidence="12">
    <location>
        <begin position="40"/>
        <end position="78"/>
    </location>
</feature>
<dbReference type="GO" id="GO:0046872">
    <property type="term" value="F:metal ion binding"/>
    <property type="evidence" value="ECO:0007669"/>
    <property type="project" value="UniProtKB-KW"/>
</dbReference>
<name>A0A4U8YWQ4_METTU</name>
<dbReference type="PANTHER" id="PTHR33693:SF1">
    <property type="entry name" value="TYPE-4 URACIL-DNA GLYCOSYLASE"/>
    <property type="match status" value="1"/>
</dbReference>
<keyword evidence="9" id="KW-0408">Iron</keyword>
<dbReference type="NCBIfam" id="TIGR00758">
    <property type="entry name" value="UDG_fam4"/>
    <property type="match status" value="1"/>
</dbReference>
<dbReference type="CDD" id="cd10030">
    <property type="entry name" value="UDG-F4_TTUDGA_SPO1dp_like"/>
    <property type="match status" value="1"/>
</dbReference>
<dbReference type="Gene3D" id="3.40.470.10">
    <property type="entry name" value="Uracil-DNA glycosylase-like domain"/>
    <property type="match status" value="1"/>
</dbReference>
<dbReference type="InterPro" id="IPR036895">
    <property type="entry name" value="Uracil-DNA_glycosylase-like_sf"/>
</dbReference>
<dbReference type="EMBL" id="LR536450">
    <property type="protein sequence ID" value="VFU07774.1"/>
    <property type="molecule type" value="Genomic_DNA"/>
</dbReference>
<keyword evidence="6" id="KW-0479">Metal-binding</keyword>
<evidence type="ECO:0000256" key="2">
    <source>
        <dbReference type="ARBA" id="ARBA00006521"/>
    </source>
</evidence>
<proteinExistence type="inferred from homology"/>
<dbReference type="InterPro" id="IPR051536">
    <property type="entry name" value="UDG_Type-4/5"/>
</dbReference>
<evidence type="ECO:0000313" key="14">
    <source>
        <dbReference type="EMBL" id="VFU07774.1"/>
    </source>
</evidence>
<accession>A0A4U8YWQ4</accession>
<keyword evidence="8" id="KW-0378">Hydrolase</keyword>